<accession>A0A3N5XZD9</accession>
<gene>
    <name evidence="5" type="ORF">DRW07_13765</name>
</gene>
<dbReference type="InterPro" id="IPR003593">
    <property type="entry name" value="AAA+_ATPase"/>
</dbReference>
<dbReference type="GO" id="GO:0022857">
    <property type="term" value="F:transmembrane transporter activity"/>
    <property type="evidence" value="ECO:0007669"/>
    <property type="project" value="TreeGrafter"/>
</dbReference>
<dbReference type="AlphaFoldDB" id="A0A3N5XZD9"/>
<dbReference type="InterPro" id="IPR027417">
    <property type="entry name" value="P-loop_NTPase"/>
</dbReference>
<keyword evidence="3 5" id="KW-0067">ATP-binding</keyword>
<evidence type="ECO:0000259" key="4">
    <source>
        <dbReference type="PROSITE" id="PS50893"/>
    </source>
</evidence>
<comment type="caution">
    <text evidence="5">The sequence shown here is derived from an EMBL/GenBank/DDBJ whole genome shotgun (WGS) entry which is preliminary data.</text>
</comment>
<dbReference type="Proteomes" id="UP000275281">
    <property type="component" value="Unassembled WGS sequence"/>
</dbReference>
<dbReference type="RefSeq" id="WP_124028504.1">
    <property type="nucleotide sequence ID" value="NZ_JBHRSN010000007.1"/>
</dbReference>
<keyword evidence="6" id="KW-1185">Reference proteome</keyword>
<feature type="domain" description="ABC transporter" evidence="4">
    <location>
        <begin position="16"/>
        <end position="236"/>
    </location>
</feature>
<dbReference type="EMBL" id="RPOK01000004">
    <property type="protein sequence ID" value="RPJ65873.1"/>
    <property type="molecule type" value="Genomic_DNA"/>
</dbReference>
<keyword evidence="2" id="KW-0547">Nucleotide-binding</keyword>
<dbReference type="GO" id="GO:0005886">
    <property type="term" value="C:plasma membrane"/>
    <property type="evidence" value="ECO:0007669"/>
    <property type="project" value="TreeGrafter"/>
</dbReference>
<dbReference type="InterPro" id="IPR003439">
    <property type="entry name" value="ABC_transporter-like_ATP-bd"/>
</dbReference>
<dbReference type="Gene3D" id="3.40.50.300">
    <property type="entry name" value="P-loop containing nucleotide triphosphate hydrolases"/>
    <property type="match status" value="1"/>
</dbReference>
<dbReference type="GO" id="GO:0005524">
    <property type="term" value="F:ATP binding"/>
    <property type="evidence" value="ECO:0007669"/>
    <property type="project" value="UniProtKB-KW"/>
</dbReference>
<name>A0A3N5XZD9_9ALTE</name>
<dbReference type="OrthoDB" id="9802264at2"/>
<evidence type="ECO:0000256" key="2">
    <source>
        <dbReference type="ARBA" id="ARBA00022741"/>
    </source>
</evidence>
<evidence type="ECO:0000313" key="6">
    <source>
        <dbReference type="Proteomes" id="UP000275281"/>
    </source>
</evidence>
<sequence>MTTVSQETPNAESLAVAMRNVSFSYPSSKSLFSCNQWDLAKGERIFLHGASGSGKSTMLNLLAGISKPTAGEIKINGTHINGLSQSKRDRFRAQHIGVVFQQFNLVPYLSVLQNVQLAAYFAKSSIDVMGKIKEMLALLKLSEAVIDKPVSDLSVGQRQRVAIMRAFINTPDLLLVDEPTSSLDANARDGFMRMLMAMCDRNNATLIFVSHDEALREHFSLHVPVSSLCSWSSNVEGKV</sequence>
<protein>
    <submittedName>
        <fullName evidence="5">ABC transporter ATP-binding protein</fullName>
    </submittedName>
</protein>
<reference evidence="5 6" key="1">
    <citation type="submission" date="2018-11" db="EMBL/GenBank/DDBJ databases">
        <authorList>
            <person name="Ye M.-Q."/>
            <person name="Du Z.-J."/>
        </authorList>
    </citation>
    <scope>NUCLEOTIDE SEQUENCE [LARGE SCALE GENOMIC DNA]</scope>
    <source>
        <strain evidence="5 6">U0105</strain>
    </source>
</reference>
<dbReference type="CDD" id="cd03255">
    <property type="entry name" value="ABC_MJ0796_LolCDE_FtsE"/>
    <property type="match status" value="1"/>
</dbReference>
<dbReference type="GO" id="GO:0016887">
    <property type="term" value="F:ATP hydrolysis activity"/>
    <property type="evidence" value="ECO:0007669"/>
    <property type="project" value="InterPro"/>
</dbReference>
<evidence type="ECO:0000313" key="5">
    <source>
        <dbReference type="EMBL" id="RPJ65873.1"/>
    </source>
</evidence>
<organism evidence="5 6">
    <name type="scientific">Alteromonas sediminis</name>
    <dbReference type="NCBI Taxonomy" id="2259342"/>
    <lineage>
        <taxon>Bacteria</taxon>
        <taxon>Pseudomonadati</taxon>
        <taxon>Pseudomonadota</taxon>
        <taxon>Gammaproteobacteria</taxon>
        <taxon>Alteromonadales</taxon>
        <taxon>Alteromonadaceae</taxon>
        <taxon>Alteromonas/Salinimonas group</taxon>
        <taxon>Alteromonas</taxon>
    </lineage>
</organism>
<dbReference type="PROSITE" id="PS50893">
    <property type="entry name" value="ABC_TRANSPORTER_2"/>
    <property type="match status" value="1"/>
</dbReference>
<keyword evidence="1" id="KW-0813">Transport</keyword>
<dbReference type="Pfam" id="PF00005">
    <property type="entry name" value="ABC_tran"/>
    <property type="match status" value="1"/>
</dbReference>
<evidence type="ECO:0000256" key="3">
    <source>
        <dbReference type="ARBA" id="ARBA00022840"/>
    </source>
</evidence>
<dbReference type="PANTHER" id="PTHR24220">
    <property type="entry name" value="IMPORT ATP-BINDING PROTEIN"/>
    <property type="match status" value="1"/>
</dbReference>
<dbReference type="SUPFAM" id="SSF52540">
    <property type="entry name" value="P-loop containing nucleoside triphosphate hydrolases"/>
    <property type="match status" value="1"/>
</dbReference>
<evidence type="ECO:0000256" key="1">
    <source>
        <dbReference type="ARBA" id="ARBA00022448"/>
    </source>
</evidence>
<dbReference type="PANTHER" id="PTHR24220:SF611">
    <property type="entry name" value="ATP-BINDING COMPONENT OF ABC TRANSPORTER-RELATED"/>
    <property type="match status" value="1"/>
</dbReference>
<proteinExistence type="predicted"/>
<dbReference type="InterPro" id="IPR015854">
    <property type="entry name" value="ABC_transpr_LolD-like"/>
</dbReference>
<dbReference type="InterPro" id="IPR017911">
    <property type="entry name" value="MacB-like_ATP-bd"/>
</dbReference>
<dbReference type="SMART" id="SM00382">
    <property type="entry name" value="AAA"/>
    <property type="match status" value="1"/>
</dbReference>